<evidence type="ECO:0000313" key="2">
    <source>
        <dbReference type="Proteomes" id="UP001140453"/>
    </source>
</evidence>
<dbReference type="AlphaFoldDB" id="A0A9W8Z284"/>
<accession>A0A9W8Z284</accession>
<name>A0A9W8Z284_9PEZI</name>
<proteinExistence type="predicted"/>
<keyword evidence="2" id="KW-1185">Reference proteome</keyword>
<organism evidence="1 2">
    <name type="scientific">Gnomoniopsis smithogilvyi</name>
    <dbReference type="NCBI Taxonomy" id="1191159"/>
    <lineage>
        <taxon>Eukaryota</taxon>
        <taxon>Fungi</taxon>
        <taxon>Dikarya</taxon>
        <taxon>Ascomycota</taxon>
        <taxon>Pezizomycotina</taxon>
        <taxon>Sordariomycetes</taxon>
        <taxon>Sordariomycetidae</taxon>
        <taxon>Diaporthales</taxon>
        <taxon>Gnomoniaceae</taxon>
        <taxon>Gnomoniopsis</taxon>
    </lineage>
</organism>
<protein>
    <submittedName>
        <fullName evidence="1">Uncharacterized protein</fullName>
    </submittedName>
</protein>
<evidence type="ECO:0000313" key="1">
    <source>
        <dbReference type="EMBL" id="KAJ4396448.1"/>
    </source>
</evidence>
<comment type="caution">
    <text evidence="1">The sequence shown here is derived from an EMBL/GenBank/DDBJ whole genome shotgun (WGS) entry which is preliminary data.</text>
</comment>
<dbReference type="EMBL" id="JAPEVB010000001">
    <property type="protein sequence ID" value="KAJ4396448.1"/>
    <property type="molecule type" value="Genomic_DNA"/>
</dbReference>
<reference evidence="1" key="1">
    <citation type="submission" date="2022-10" db="EMBL/GenBank/DDBJ databases">
        <title>Tapping the CABI collections for fungal endophytes: first genome assemblies for Collariella, Neodidymelliopsis, Ascochyta clinopodiicola, Didymella pomorum, Didymosphaeria variabile, Neocosmospora piperis and Neocucurbitaria cava.</title>
        <authorList>
            <person name="Hill R."/>
        </authorList>
    </citation>
    <scope>NUCLEOTIDE SEQUENCE</scope>
    <source>
        <strain evidence="1">IMI 355082</strain>
    </source>
</reference>
<gene>
    <name evidence="1" type="ORF">N0V93_000667</name>
</gene>
<dbReference type="Proteomes" id="UP001140453">
    <property type="component" value="Unassembled WGS sequence"/>
</dbReference>
<sequence length="87" mass="9460">MPDRIPPSDSVTSARRDCLIITVSAICSANGSRRVRTLLTPRMQPQGRPVQGPLIRDLAIHCFIARACRHMQDTFAVACGTQPNTGS</sequence>